<reference evidence="1 2" key="1">
    <citation type="journal article" date="2015" name="Genome Announc.">
        <title>The 474-Kilobase-Pair Complete Genome Sequence of CeV-01B, a Virus Infecting Haptolina (Chrysochromulina) ericina (Prymnesiophyceae).</title>
        <authorList>
            <person name="Gallot-Lavallee L."/>
            <person name="Pagarete A."/>
            <person name="Legendre M."/>
            <person name="Santini S."/>
            <person name="Sandaa R.A."/>
            <person name="Himmelbauer H."/>
            <person name="Ogata H."/>
            <person name="Bratbak G."/>
            <person name="Claverie J.M."/>
        </authorList>
    </citation>
    <scope>NUCLEOTIDE SEQUENCE [LARGE SCALE GENOMIC DNA]</scope>
    <source>
        <strain evidence="1">CeV-01B</strain>
    </source>
</reference>
<proteinExistence type="predicted"/>
<gene>
    <name evidence="1" type="ORF">ceV_297</name>
</gene>
<evidence type="ECO:0000313" key="1">
    <source>
        <dbReference type="EMBL" id="ALH23203.1"/>
    </source>
</evidence>
<protein>
    <submittedName>
        <fullName evidence="1">Uncharacterized protein</fullName>
    </submittedName>
</protein>
<organism evidence="1 2">
    <name type="scientific">Chrysochromulina ericina virus CeV-01B</name>
    <dbReference type="NCBI Taxonomy" id="3070830"/>
    <lineage>
        <taxon>Viruses</taxon>
        <taxon>Varidnaviria</taxon>
        <taxon>Bamfordvirae</taxon>
        <taxon>Nucleocytoviricota</taxon>
        <taxon>Megaviricetes</taxon>
        <taxon>Imitervirales</taxon>
        <taxon>Mesomimiviridae</taxon>
        <taxon>Tethysvirus</taxon>
        <taxon>Tethysvirus raunefjordenense</taxon>
    </lineage>
</organism>
<keyword evidence="2" id="KW-1185">Reference proteome</keyword>
<dbReference type="Proteomes" id="UP000203826">
    <property type="component" value="Segment"/>
</dbReference>
<name>A0A0N9R3U8_9VIRU</name>
<dbReference type="EMBL" id="KT820662">
    <property type="protein sequence ID" value="ALH23203.1"/>
    <property type="molecule type" value="Genomic_DNA"/>
</dbReference>
<sequence length="56" mass="6628">MSYFDLQESDKRKDYHNCFVSNNIDCKLTSSLHTSPRGNHYTNRGFFLLETKIINQ</sequence>
<dbReference type="KEGG" id="vg:26049164"/>
<accession>A0A0N9R3U8</accession>
<evidence type="ECO:0000313" key="2">
    <source>
        <dbReference type="Proteomes" id="UP000203826"/>
    </source>
</evidence>